<dbReference type="InterPro" id="IPR042100">
    <property type="entry name" value="Bug_dom1"/>
</dbReference>
<dbReference type="Pfam" id="PF03401">
    <property type="entry name" value="TctC"/>
    <property type="match status" value="1"/>
</dbReference>
<dbReference type="Gene3D" id="3.40.190.10">
    <property type="entry name" value="Periplasmic binding protein-like II"/>
    <property type="match status" value="1"/>
</dbReference>
<evidence type="ECO:0000256" key="2">
    <source>
        <dbReference type="SAM" id="SignalP"/>
    </source>
</evidence>
<dbReference type="RefSeq" id="WP_133703254.1">
    <property type="nucleotide sequence ID" value="NZ_SNXS01000009.1"/>
</dbReference>
<dbReference type="SUPFAM" id="SSF53850">
    <property type="entry name" value="Periplasmic binding protein-like II"/>
    <property type="match status" value="1"/>
</dbReference>
<reference evidence="3 4" key="1">
    <citation type="submission" date="2019-03" db="EMBL/GenBank/DDBJ databases">
        <title>Genomic Encyclopedia of Type Strains, Phase IV (KMG-IV): sequencing the most valuable type-strain genomes for metagenomic binning, comparative biology and taxonomic classification.</title>
        <authorList>
            <person name="Goeker M."/>
        </authorList>
    </citation>
    <scope>NUCLEOTIDE SEQUENCE [LARGE SCALE GENOMIC DNA]</scope>
    <source>
        <strain evidence="3 4">DSM 16998</strain>
    </source>
</reference>
<organism evidence="3 4">
    <name type="scientific">Roseateles toxinivorans</name>
    <dbReference type="NCBI Taxonomy" id="270368"/>
    <lineage>
        <taxon>Bacteria</taxon>
        <taxon>Pseudomonadati</taxon>
        <taxon>Pseudomonadota</taxon>
        <taxon>Betaproteobacteria</taxon>
        <taxon>Burkholderiales</taxon>
        <taxon>Sphaerotilaceae</taxon>
        <taxon>Roseateles</taxon>
    </lineage>
</organism>
<evidence type="ECO:0000313" key="4">
    <source>
        <dbReference type="Proteomes" id="UP000295361"/>
    </source>
</evidence>
<dbReference type="AlphaFoldDB" id="A0A4V3CSU8"/>
<accession>A0A4V3CSU8</accession>
<dbReference type="EMBL" id="SNXS01000009">
    <property type="protein sequence ID" value="TDP62064.1"/>
    <property type="molecule type" value="Genomic_DNA"/>
</dbReference>
<feature type="chain" id="PRO_5020529740" evidence="2">
    <location>
        <begin position="31"/>
        <end position="337"/>
    </location>
</feature>
<dbReference type="PANTHER" id="PTHR42928">
    <property type="entry name" value="TRICARBOXYLATE-BINDING PROTEIN"/>
    <property type="match status" value="1"/>
</dbReference>
<comment type="caution">
    <text evidence="3">The sequence shown here is derived from an EMBL/GenBank/DDBJ whole genome shotgun (WGS) entry which is preliminary data.</text>
</comment>
<feature type="signal peptide" evidence="2">
    <location>
        <begin position="1"/>
        <end position="30"/>
    </location>
</feature>
<keyword evidence="3" id="KW-0675">Receptor</keyword>
<keyword evidence="2" id="KW-0732">Signal</keyword>
<protein>
    <submittedName>
        <fullName evidence="3">Tripartite-type tricarboxylate transporter receptor subunit TctC</fullName>
    </submittedName>
</protein>
<proteinExistence type="inferred from homology"/>
<gene>
    <name evidence="3" type="ORF">DES47_10944</name>
</gene>
<dbReference type="InParanoid" id="A0A4V3CSU8"/>
<name>A0A4V3CSU8_9BURK</name>
<dbReference type="PIRSF" id="PIRSF017082">
    <property type="entry name" value="YflP"/>
    <property type="match status" value="1"/>
</dbReference>
<evidence type="ECO:0000256" key="1">
    <source>
        <dbReference type="ARBA" id="ARBA00006987"/>
    </source>
</evidence>
<evidence type="ECO:0000313" key="3">
    <source>
        <dbReference type="EMBL" id="TDP62064.1"/>
    </source>
</evidence>
<keyword evidence="4" id="KW-1185">Reference proteome</keyword>
<dbReference type="CDD" id="cd13578">
    <property type="entry name" value="PBP2_Bug27"/>
    <property type="match status" value="1"/>
</dbReference>
<dbReference type="OrthoDB" id="8678477at2"/>
<dbReference type="InterPro" id="IPR005064">
    <property type="entry name" value="BUG"/>
</dbReference>
<sequence>MTVTSHIRPALRRMLVGASVLTAICTTAHGAGSVAVWPNKVIKLIIPFPPGQTSSDVFGRALAEKLGPALGQTVVVENRPGAGGTVGADQVAKAPADGYTLLLAANGTITIAPSVYGAKMPFDPQKDLQPVSLFALVPYMLVAPPSVTATTAQEFISLAKAQPGILNFVSSGNGTTPHLCGEWFKRQAGIDIMHVPYKGGSVATADLLAGRVHLYCAGGPSTFGYLKSGKLRALGLTSAKRSPVLPNIPTLAEQGVRGMDDINSWVGVFAPAKTPAPVVQRLYAEIAKIMATPEMRELVAGQAAEPMALTPVQFAARIKEETAHWSRVVETIGVSIN</sequence>
<dbReference type="Proteomes" id="UP000295361">
    <property type="component" value="Unassembled WGS sequence"/>
</dbReference>
<comment type="similarity">
    <text evidence="1">Belongs to the UPF0065 (bug) family.</text>
</comment>
<dbReference type="Gene3D" id="3.40.190.150">
    <property type="entry name" value="Bordetella uptake gene, domain 1"/>
    <property type="match status" value="1"/>
</dbReference>
<dbReference type="PANTHER" id="PTHR42928:SF5">
    <property type="entry name" value="BLR1237 PROTEIN"/>
    <property type="match status" value="1"/>
</dbReference>